<dbReference type="RefSeq" id="WP_359653036.1">
    <property type="nucleotide sequence ID" value="NZ_JBEXZO010000002.1"/>
</dbReference>
<protein>
    <submittedName>
        <fullName evidence="1">Antibiotic biosynthesis monooxygenase</fullName>
    </submittedName>
</protein>
<sequence length="236" mass="25377">MISDVPARPDLCRPGVGLVTVGTWHVGSPGRRRAALDAVARAWGRRDLPDDAGPLSYSMYAGEDGETLLHYAQWTDEAARRAFVRAHEDGLHAEIDAAVPGIERTAPHSCTRYRSGTLRPDESRVPGCVVIVDVVFDGPDPDRQRDWVDTVFEALGSDPGLHPGGISGHFHLGLDGTRVLNYAEWESAGAHIEALAGPGDGIGSETPQWRRVRTYPGVVRGGVKRYTPALSLSAGV</sequence>
<accession>A0ABV2W1U7</accession>
<dbReference type="EMBL" id="JBEXZR010000005">
    <property type="protein sequence ID" value="MEU0707510.1"/>
    <property type="molecule type" value="Genomic_DNA"/>
</dbReference>
<dbReference type="SUPFAM" id="SSF54909">
    <property type="entry name" value="Dimeric alpha+beta barrel"/>
    <property type="match status" value="2"/>
</dbReference>
<dbReference type="Gene3D" id="3.30.70.100">
    <property type="match status" value="2"/>
</dbReference>
<dbReference type="GO" id="GO:0004497">
    <property type="term" value="F:monooxygenase activity"/>
    <property type="evidence" value="ECO:0007669"/>
    <property type="project" value="UniProtKB-KW"/>
</dbReference>
<name>A0ABV2W1U7_9ACTN</name>
<comment type="caution">
    <text evidence="1">The sequence shown here is derived from an EMBL/GenBank/DDBJ whole genome shotgun (WGS) entry which is preliminary data.</text>
</comment>
<organism evidence="1 2">
    <name type="scientific">Streptomyces lavendulocolor</name>
    <dbReference type="NCBI Taxonomy" id="67316"/>
    <lineage>
        <taxon>Bacteria</taxon>
        <taxon>Bacillati</taxon>
        <taxon>Actinomycetota</taxon>
        <taxon>Actinomycetes</taxon>
        <taxon>Kitasatosporales</taxon>
        <taxon>Streptomycetaceae</taxon>
        <taxon>Streptomyces</taxon>
    </lineage>
</organism>
<proteinExistence type="predicted"/>
<keyword evidence="1" id="KW-0503">Monooxygenase</keyword>
<keyword evidence="2" id="KW-1185">Reference proteome</keyword>
<keyword evidence="1" id="KW-0560">Oxidoreductase</keyword>
<reference evidence="1 2" key="1">
    <citation type="submission" date="2024-06" db="EMBL/GenBank/DDBJ databases">
        <title>The Natural Products Discovery Center: Release of the First 8490 Sequenced Strains for Exploring Actinobacteria Biosynthetic Diversity.</title>
        <authorList>
            <person name="Kalkreuter E."/>
            <person name="Kautsar S.A."/>
            <person name="Yang D."/>
            <person name="Bader C.D."/>
            <person name="Teijaro C.N."/>
            <person name="Fluegel L."/>
            <person name="Davis C.M."/>
            <person name="Simpson J.R."/>
            <person name="Lauterbach L."/>
            <person name="Steele A.D."/>
            <person name="Gui C."/>
            <person name="Meng S."/>
            <person name="Li G."/>
            <person name="Viehrig K."/>
            <person name="Ye F."/>
            <person name="Su P."/>
            <person name="Kiefer A.F."/>
            <person name="Nichols A."/>
            <person name="Cepeda A.J."/>
            <person name="Yan W."/>
            <person name="Fan B."/>
            <person name="Jiang Y."/>
            <person name="Adhikari A."/>
            <person name="Zheng C.-J."/>
            <person name="Schuster L."/>
            <person name="Cowan T.M."/>
            <person name="Smanski M.J."/>
            <person name="Chevrette M.G."/>
            <person name="De Carvalho L.P.S."/>
            <person name="Shen B."/>
        </authorList>
    </citation>
    <scope>NUCLEOTIDE SEQUENCE [LARGE SCALE GENOMIC DNA]</scope>
    <source>
        <strain evidence="1 2">NPDC006337</strain>
    </source>
</reference>
<evidence type="ECO:0000313" key="1">
    <source>
        <dbReference type="EMBL" id="MEU0707510.1"/>
    </source>
</evidence>
<dbReference type="Proteomes" id="UP001550378">
    <property type="component" value="Unassembled WGS sequence"/>
</dbReference>
<dbReference type="InterPro" id="IPR011008">
    <property type="entry name" value="Dimeric_a/b-barrel"/>
</dbReference>
<evidence type="ECO:0000313" key="2">
    <source>
        <dbReference type="Proteomes" id="UP001550378"/>
    </source>
</evidence>
<gene>
    <name evidence="1" type="ORF">ABZ508_09035</name>
</gene>